<keyword evidence="2" id="KW-1185">Reference proteome</keyword>
<accession>A0A4D6LWT1</accession>
<organism evidence="1 2">
    <name type="scientific">Vigna unguiculata</name>
    <name type="common">Cowpea</name>
    <dbReference type="NCBI Taxonomy" id="3917"/>
    <lineage>
        <taxon>Eukaryota</taxon>
        <taxon>Viridiplantae</taxon>
        <taxon>Streptophyta</taxon>
        <taxon>Embryophyta</taxon>
        <taxon>Tracheophyta</taxon>
        <taxon>Spermatophyta</taxon>
        <taxon>Magnoliopsida</taxon>
        <taxon>eudicotyledons</taxon>
        <taxon>Gunneridae</taxon>
        <taxon>Pentapetalae</taxon>
        <taxon>rosids</taxon>
        <taxon>fabids</taxon>
        <taxon>Fabales</taxon>
        <taxon>Fabaceae</taxon>
        <taxon>Papilionoideae</taxon>
        <taxon>50 kb inversion clade</taxon>
        <taxon>NPAAA clade</taxon>
        <taxon>indigoferoid/millettioid clade</taxon>
        <taxon>Phaseoleae</taxon>
        <taxon>Vigna</taxon>
    </lineage>
</organism>
<evidence type="ECO:0000313" key="2">
    <source>
        <dbReference type="Proteomes" id="UP000501690"/>
    </source>
</evidence>
<protein>
    <submittedName>
        <fullName evidence="1">Uncharacterized protein</fullName>
    </submittedName>
</protein>
<dbReference type="EMBL" id="CP039349">
    <property type="protein sequence ID" value="QCD93137.1"/>
    <property type="molecule type" value="Genomic_DNA"/>
</dbReference>
<evidence type="ECO:0000313" key="1">
    <source>
        <dbReference type="EMBL" id="QCD93137.1"/>
    </source>
</evidence>
<name>A0A4D6LWT1_VIGUN</name>
<proteinExistence type="predicted"/>
<reference evidence="1 2" key="1">
    <citation type="submission" date="2019-04" db="EMBL/GenBank/DDBJ databases">
        <title>An improved genome assembly and genetic linkage map for asparagus bean, Vigna unguiculata ssp. sesquipedialis.</title>
        <authorList>
            <person name="Xia Q."/>
            <person name="Zhang R."/>
            <person name="Dong Y."/>
        </authorList>
    </citation>
    <scope>NUCLEOTIDE SEQUENCE [LARGE SCALE GENOMIC DNA]</scope>
    <source>
        <tissue evidence="1">Leaf</tissue>
    </source>
</reference>
<dbReference type="AlphaFoldDB" id="A0A4D6LWT1"/>
<dbReference type="Proteomes" id="UP000501690">
    <property type="component" value="Linkage Group LG5"/>
</dbReference>
<gene>
    <name evidence="1" type="ORF">DEO72_LG5g1208</name>
</gene>
<sequence length="56" mass="6310">MRRGGRRNWCIASRTLRCRGWLRVGGGARRRWWRRGEACAIYGGGENGGAAGEMEE</sequence>